<proteinExistence type="predicted"/>
<dbReference type="PANTHER" id="PTHR10693">
    <property type="entry name" value="RAS GTPASE-ACTIVATING PROTEIN-BINDING PROTEIN"/>
    <property type="match status" value="1"/>
</dbReference>
<evidence type="ECO:0000256" key="1">
    <source>
        <dbReference type="ARBA" id="ARBA00022884"/>
    </source>
</evidence>
<feature type="region of interest" description="Disordered" evidence="2">
    <location>
        <begin position="569"/>
        <end position="754"/>
    </location>
</feature>
<dbReference type="InterPro" id="IPR039539">
    <property type="entry name" value="Ras_GTPase_bind_prot"/>
</dbReference>
<feature type="compositionally biased region" description="Basic and acidic residues" evidence="2">
    <location>
        <begin position="475"/>
        <end position="491"/>
    </location>
</feature>
<dbReference type="EMBL" id="JADAQX010000627">
    <property type="protein sequence ID" value="KAF8819719.1"/>
    <property type="molecule type" value="Genomic_DNA"/>
</dbReference>
<dbReference type="CDD" id="cd00780">
    <property type="entry name" value="NTF2"/>
    <property type="match status" value="1"/>
</dbReference>
<dbReference type="Pfam" id="PF02136">
    <property type="entry name" value="NTF2"/>
    <property type="match status" value="1"/>
</dbReference>
<comment type="caution">
    <text evidence="4">The sequence shown here is derived from an EMBL/GenBank/DDBJ whole genome shotgun (WGS) entry which is preliminary data.</text>
</comment>
<dbReference type="InterPro" id="IPR002075">
    <property type="entry name" value="NTF2_dom"/>
</dbReference>
<accession>A0ABQ7J721</accession>
<keyword evidence="5" id="KW-1185">Reference proteome</keyword>
<feature type="compositionally biased region" description="Polar residues" evidence="2">
    <location>
        <begin position="617"/>
        <end position="631"/>
    </location>
</feature>
<dbReference type="PROSITE" id="PS50177">
    <property type="entry name" value="NTF2_DOMAIN"/>
    <property type="match status" value="1"/>
</dbReference>
<dbReference type="Gene3D" id="3.10.450.50">
    <property type="match status" value="1"/>
</dbReference>
<gene>
    <name evidence="4" type="ORF">IE077_004075</name>
</gene>
<feature type="compositionally biased region" description="Basic and acidic residues" evidence="2">
    <location>
        <begin position="455"/>
        <end position="464"/>
    </location>
</feature>
<feature type="compositionally biased region" description="Low complexity" evidence="2">
    <location>
        <begin position="632"/>
        <end position="653"/>
    </location>
</feature>
<evidence type="ECO:0000313" key="5">
    <source>
        <dbReference type="Proteomes" id="UP000823046"/>
    </source>
</evidence>
<organism evidence="4 5">
    <name type="scientific">Cardiosporidium cionae</name>
    <dbReference type="NCBI Taxonomy" id="476202"/>
    <lineage>
        <taxon>Eukaryota</taxon>
        <taxon>Sar</taxon>
        <taxon>Alveolata</taxon>
        <taxon>Apicomplexa</taxon>
        <taxon>Aconoidasida</taxon>
        <taxon>Nephromycida</taxon>
        <taxon>Cardiosporidium</taxon>
    </lineage>
</organism>
<sequence>MQFKNVIAETFQHCKTFYSFIEEMACIQHNSPLSTVVTPPAHYASATINSPYPFAYGQPSIPSVNSFPQSPVASHGVIYPSVPPALHVKDCSLPNALDSNYEAIPAAALPAATVVPSSIGAQEVAHSFVFQYFSMLHVEPQNLHLFYDEDSKLSRLSEGHSSSSPVWWKAYGQREIYEGFEKYLVKNTTSQIHCIEAQESNDGSILLLVTGSLTIVNEPPREFVQSVYLAKQKPNRKGWYIKNEIFLFVDTPPPQTNEATEGKITDDKIVPEITENEITTEEAVPPQATGTKILHEQASEDWNIDETYRNTSGNANTEAQQPPIAILHESSANAVEKKSEEVATILHTEEMNWNKEGVDSTLSAEPANSTEKMASQSKVHGIGRHWGEAAPILNSSPDPSWPKLGETINQKTANPKDTTEDLCSRYDSSSFASKLMRNVNSKGIFQRGYALQASKDEKVTHEENSDAALSGSTDANKEKPLDVASGKNDRTISSRKKIRVMDFPRETSDDVVKRSIASQLRNFNDGHVIEITKPFIELDCRQSVEYLVKNGWWLNGHQMRIEYVGRLPTSRGGEQESHSRPSYANRNAYDTNSKYPHRGNYNPRNEESKRNAPGKSAVSTAGPASNSNGKESSASPTTATSSGTNTRDNNTTTVVCDAPFTQENKAGEYRNNPSNRTRQGVERVSRANNGSRNTNWTDTNSKRKPRIGNGGFSNAEGTGGKNTGNVQKTFDRPAPMNREALQGSAVSAYAAPKS</sequence>
<feature type="compositionally biased region" description="Polar residues" evidence="2">
    <location>
        <begin position="686"/>
        <end position="699"/>
    </location>
</feature>
<dbReference type="InterPro" id="IPR032710">
    <property type="entry name" value="NTF2-like_dom_sf"/>
</dbReference>
<dbReference type="PANTHER" id="PTHR10693:SF20">
    <property type="entry name" value="AT27578P"/>
    <property type="match status" value="1"/>
</dbReference>
<evidence type="ECO:0000256" key="2">
    <source>
        <dbReference type="SAM" id="MobiDB-lite"/>
    </source>
</evidence>
<name>A0ABQ7J721_9APIC</name>
<dbReference type="Proteomes" id="UP000823046">
    <property type="component" value="Unassembled WGS sequence"/>
</dbReference>
<reference evidence="4 5" key="1">
    <citation type="journal article" date="2020" name="bioRxiv">
        <title>Metabolic contributions of an alphaproteobacterial endosymbiont in the apicomplexan Cardiosporidium cionae.</title>
        <authorList>
            <person name="Hunter E.S."/>
            <person name="Paight C.J."/>
            <person name="Lane C.E."/>
        </authorList>
    </citation>
    <scope>NUCLEOTIDE SEQUENCE [LARGE SCALE GENOMIC DNA]</scope>
    <source>
        <strain evidence="4">ESH_2018</strain>
    </source>
</reference>
<dbReference type="InterPro" id="IPR018222">
    <property type="entry name" value="Nuclear_transport_factor_2_euk"/>
</dbReference>
<evidence type="ECO:0000313" key="4">
    <source>
        <dbReference type="EMBL" id="KAF8819719.1"/>
    </source>
</evidence>
<feature type="region of interest" description="Disordered" evidence="2">
    <location>
        <begin position="455"/>
        <end position="491"/>
    </location>
</feature>
<dbReference type="SUPFAM" id="SSF54427">
    <property type="entry name" value="NTF2-like"/>
    <property type="match status" value="1"/>
</dbReference>
<feature type="domain" description="NTF2" evidence="3">
    <location>
        <begin position="124"/>
        <end position="248"/>
    </location>
</feature>
<feature type="compositionally biased region" description="Polar residues" evidence="2">
    <location>
        <begin position="580"/>
        <end position="594"/>
    </location>
</feature>
<keyword evidence="1" id="KW-0694">RNA-binding</keyword>
<protein>
    <submittedName>
        <fullName evidence="4">Nuclear transport factor 2 (Ntf2) domain-containing protein</fullName>
    </submittedName>
</protein>
<evidence type="ECO:0000259" key="3">
    <source>
        <dbReference type="PROSITE" id="PS50177"/>
    </source>
</evidence>